<accession>A0A430HRL8</accession>
<evidence type="ECO:0000313" key="3">
    <source>
        <dbReference type="Proteomes" id="UP000278085"/>
    </source>
</evidence>
<proteinExistence type="predicted"/>
<dbReference type="Proteomes" id="UP000278085">
    <property type="component" value="Unassembled WGS sequence"/>
</dbReference>
<keyword evidence="3" id="KW-1185">Reference proteome</keyword>
<evidence type="ECO:0000313" key="2">
    <source>
        <dbReference type="EMBL" id="RSZ60180.1"/>
    </source>
</evidence>
<dbReference type="Gene3D" id="6.20.20.10">
    <property type="match status" value="1"/>
</dbReference>
<dbReference type="OrthoDB" id="9135829at2"/>
<dbReference type="RefSeq" id="WP_126072595.1">
    <property type="nucleotide sequence ID" value="NZ_CP051166.1"/>
</dbReference>
<reference evidence="2 3" key="1">
    <citation type="submission" date="2018-12" db="EMBL/GenBank/DDBJ databases">
        <authorList>
            <person name="Yang E."/>
        </authorList>
    </citation>
    <scope>NUCLEOTIDE SEQUENCE [LARGE SCALE GENOMIC DNA]</scope>
    <source>
        <strain evidence="2 3">SOD</strain>
    </source>
</reference>
<organism evidence="2 3">
    <name type="scientific">Massilia atriviolacea</name>
    <dbReference type="NCBI Taxonomy" id="2495579"/>
    <lineage>
        <taxon>Bacteria</taxon>
        <taxon>Pseudomonadati</taxon>
        <taxon>Pseudomonadota</taxon>
        <taxon>Betaproteobacteria</taxon>
        <taxon>Burkholderiales</taxon>
        <taxon>Oxalobacteraceae</taxon>
        <taxon>Telluria group</taxon>
        <taxon>Massilia</taxon>
    </lineage>
</organism>
<feature type="region of interest" description="Disordered" evidence="1">
    <location>
        <begin position="1"/>
        <end position="28"/>
    </location>
</feature>
<protein>
    <recommendedName>
        <fullName evidence="4">Molecular chaperone DnaJ</fullName>
    </recommendedName>
</protein>
<evidence type="ECO:0000256" key="1">
    <source>
        <dbReference type="SAM" id="MobiDB-lite"/>
    </source>
</evidence>
<dbReference type="EMBL" id="RXLQ01000002">
    <property type="protein sequence ID" value="RSZ60180.1"/>
    <property type="molecule type" value="Genomic_DNA"/>
</dbReference>
<gene>
    <name evidence="2" type="ORF">EJB06_03335</name>
</gene>
<name>A0A430HRL8_9BURK</name>
<feature type="compositionally biased region" description="Low complexity" evidence="1">
    <location>
        <begin position="1"/>
        <end position="13"/>
    </location>
</feature>
<sequence>MTIPTDTIATDTPLNPGDDARPGTPGAGEDICAACSGKGKLGDGSACPECGGSGRVMRGIGGG</sequence>
<comment type="caution">
    <text evidence="2">The sequence shown here is derived from an EMBL/GenBank/DDBJ whole genome shotgun (WGS) entry which is preliminary data.</text>
</comment>
<evidence type="ECO:0008006" key="4">
    <source>
        <dbReference type="Google" id="ProtNLM"/>
    </source>
</evidence>
<dbReference type="AlphaFoldDB" id="A0A430HRL8"/>